<dbReference type="eggNOG" id="COG3938">
    <property type="taxonomic scope" value="Bacteria"/>
</dbReference>
<reference evidence="5 6" key="1">
    <citation type="submission" date="2017-08" db="EMBL/GenBank/DDBJ databases">
        <title>Multipartite genome sequences of Sinorhizobium species nodulating soybeans.</title>
        <authorList>
            <person name="Tian C.F."/>
        </authorList>
    </citation>
    <scope>NUCLEOTIDE SEQUENCE [LARGE SCALE GENOMIC DNA]</scope>
    <source>
        <strain evidence="5 6">CCBAU 05684</strain>
        <plasmid evidence="6">psj05684b</plasmid>
    </source>
</reference>
<feature type="active site" description="Proton donor" evidence="3">
    <location>
        <position position="259"/>
    </location>
</feature>
<dbReference type="InterPro" id="IPR008794">
    <property type="entry name" value="Pro_racemase_fam"/>
</dbReference>
<organism evidence="5 6">
    <name type="scientific">Sinorhizobium sojae CCBAU 05684</name>
    <dbReference type="NCBI Taxonomy" id="716928"/>
    <lineage>
        <taxon>Bacteria</taxon>
        <taxon>Pseudomonadati</taxon>
        <taxon>Pseudomonadota</taxon>
        <taxon>Alphaproteobacteria</taxon>
        <taxon>Hyphomicrobiales</taxon>
        <taxon>Rhizobiaceae</taxon>
        <taxon>Sinorhizobium/Ensifer group</taxon>
        <taxon>Sinorhizobium</taxon>
    </lineage>
</organism>
<dbReference type="SUPFAM" id="SSF54506">
    <property type="entry name" value="Diaminopimelate epimerase-like"/>
    <property type="match status" value="1"/>
</dbReference>
<feature type="binding site" evidence="4">
    <location>
        <position position="89"/>
    </location>
    <ligand>
        <name>substrate</name>
    </ligand>
</feature>
<protein>
    <recommendedName>
        <fullName evidence="7">Proline racemase</fullName>
    </recommendedName>
</protein>
<sequence>MKSAVSMNWDRSLDLLEVHCQGEIGKVIIGGAPEIPGATMLDKMNHINEVEDSLRRFVTFEPRASVAMSVNLLVAPTRPDADAGFIVLQADRAHPMSGSNCICVVTALLESGVIGMREPVTIVRLDTPAGLVIARAACQEGRCLSVSLDNVPSFAEALDREIETPRWGRIKADIAFGGVYYALVDVDQIGVDIAPVHARYLAEAGIELKALITEQVTVKHPELPGVDETAYVMFRGREPDGAVRTCTTLPPGRVDRSPCGTGSSANLAALYARGLLSVGEARISRSIIGGEFRTEAIGETEVAGRKAVLPRITGRGYVYGRSQLRLDPDDPFAAGFALSDTWGPQVGLLLK</sequence>
<evidence type="ECO:0000313" key="6">
    <source>
        <dbReference type="Proteomes" id="UP000217211"/>
    </source>
</evidence>
<keyword evidence="5" id="KW-0614">Plasmid</keyword>
<dbReference type="FunFam" id="3.10.310.10:FF:000005">
    <property type="entry name" value="Proline racemase"/>
    <property type="match status" value="1"/>
</dbReference>
<dbReference type="Pfam" id="PF05544">
    <property type="entry name" value="Pro_racemase"/>
    <property type="match status" value="1"/>
</dbReference>
<dbReference type="KEGG" id="esj:SJ05684_b59170"/>
<comment type="similarity">
    <text evidence="1">Belongs to the proline racemase family.</text>
</comment>
<gene>
    <name evidence="5" type="ORF">SJ05684_b59170</name>
</gene>
<evidence type="ECO:0008006" key="7">
    <source>
        <dbReference type="Google" id="ProtNLM"/>
    </source>
</evidence>
<evidence type="ECO:0000256" key="4">
    <source>
        <dbReference type="PIRSR" id="PIRSR029792-2"/>
    </source>
</evidence>
<dbReference type="GO" id="GO:0050346">
    <property type="term" value="F:trans-L-3-hydroxyproline dehydratase activity"/>
    <property type="evidence" value="ECO:0007669"/>
    <property type="project" value="UniProtKB-ARBA"/>
</dbReference>
<dbReference type="PIRSF" id="PIRSF029792">
    <property type="entry name" value="Pro_racemase"/>
    <property type="match status" value="1"/>
</dbReference>
<evidence type="ECO:0000256" key="3">
    <source>
        <dbReference type="PIRSR" id="PIRSR029792-1"/>
    </source>
</evidence>
<dbReference type="GO" id="GO:0047580">
    <property type="term" value="F:4-hydroxyproline epimerase activity"/>
    <property type="evidence" value="ECO:0007669"/>
    <property type="project" value="TreeGrafter"/>
</dbReference>
<proteinExistence type="inferred from homology"/>
<dbReference type="AlphaFoldDB" id="A0A249PNM5"/>
<accession>A0A249PNM5</accession>
<dbReference type="SFLD" id="SFLDS00028">
    <property type="entry name" value="Proline_Racemase"/>
    <property type="match status" value="1"/>
</dbReference>
<dbReference type="STRING" id="716928.GCA_000261485_02948"/>
<evidence type="ECO:0000256" key="2">
    <source>
        <dbReference type="ARBA" id="ARBA00023235"/>
    </source>
</evidence>
<name>A0A249PNM5_9HYPH</name>
<evidence type="ECO:0000256" key="1">
    <source>
        <dbReference type="ARBA" id="ARBA00007529"/>
    </source>
</evidence>
<feature type="binding site" evidence="4">
    <location>
        <begin position="260"/>
        <end position="261"/>
    </location>
    <ligand>
        <name>substrate</name>
    </ligand>
</feature>
<dbReference type="Gene3D" id="3.10.310.10">
    <property type="entry name" value="Diaminopimelate Epimerase, Chain A, domain 1"/>
    <property type="match status" value="2"/>
</dbReference>
<dbReference type="PANTHER" id="PTHR33442:SF5">
    <property type="entry name" value="BIFUNCTIONAL TRANS-3-HYDROXY-L-PROLINE DEHYDRATASE_2-EPIMERASE"/>
    <property type="match status" value="1"/>
</dbReference>
<evidence type="ECO:0000313" key="5">
    <source>
        <dbReference type="EMBL" id="ASY66899.1"/>
    </source>
</evidence>
<dbReference type="PANTHER" id="PTHR33442">
    <property type="entry name" value="TRANS-3-HYDROXY-L-PROLINE DEHYDRATASE"/>
    <property type="match status" value="1"/>
</dbReference>
<keyword evidence="2" id="KW-0413">Isomerase</keyword>
<feature type="active site" description="Proton acceptor" evidence="3">
    <location>
        <position position="97"/>
    </location>
</feature>
<feature type="binding site" evidence="4">
    <location>
        <position position="255"/>
    </location>
    <ligand>
        <name>substrate</name>
    </ligand>
</feature>
<feature type="binding site" evidence="4">
    <location>
        <begin position="98"/>
        <end position="99"/>
    </location>
    <ligand>
        <name>substrate</name>
    </ligand>
</feature>
<dbReference type="Proteomes" id="UP000217211">
    <property type="component" value="Plasmid pSJ05684b"/>
</dbReference>
<geneLocation type="plasmid" evidence="6">
    <name>psj05684b</name>
</geneLocation>
<dbReference type="EMBL" id="CP023068">
    <property type="protein sequence ID" value="ASY66899.1"/>
    <property type="molecule type" value="Genomic_DNA"/>
</dbReference>
<keyword evidence="6" id="KW-1185">Reference proteome</keyword>